<comment type="subcellular location">
    <subcellularLocation>
        <location evidence="1">Nucleus</location>
    </subcellularLocation>
</comment>
<sequence>MEQQWSQKVAYFPVILLYRKSQCLEKSRVEACLNVYETKSGYYLETCEKAHPEQVLFSTRLENNEYTWNLDGTKIVGFLSDTVSQRQTQGPKEANDLEEPASEESGNDAVFQEEGRRNALEHVVLNFEKEEEARRFWDLLTRTCGVEQGQLVPCENECPSLTESSQYNSVASQEDDLVLERAQQSEHMDKEAFPLPNRPSRSEDKSTEDAPILFTEPELSNLDSFERSLEKASSEEKEQFLSRLKEDSSILEKFIDLFHMCEDLKMVSELKKLSNIIYSILVSGNSSILELLLSDSYYYSIISMLEYRDCNNFSSEKTGEYRAVNNPLKLRKYLKKLMNIEDLVTFSDKQVAERVRLNQRLMFLKQTFFPFLSEDHMLSVLNSVMFFNNLDIINYFRSSPDSLDGLFETLKSYQMDERKQNEGQITDPCTIFRFIYELCDLCKSQQQHSQQNKERLFGIFRLDDLLPVCTKFLTLSKKFQERFFCANIILVLLNSFSSPVREYILKHVEQFKAIVTALKEEDDFALSSTLTDIICMLIDPDTTKDFLQKDEFLDLFYEDIVNELLASFDRLEKDSSCSACYSKAPFGDHLILAACQSCNILSHCVANHGYRPKYVIWRLNALNKACRLFAYRDTCISLYPLRLLRYCIGQRDEFYNRYIVKEDILGLVFRAAETCASRKNIFYCSLLEMLSFIDKSGVTLLIQHIGKQHLTSLSFIFGDSPVVRRYRGMVEEDDTTRTEAASVPFLGKRRTAESDSEERYFEENDEDSVPGGPPMEWSGVVDRDLILPQGTKDTEEEPSVFLQLEKEELVPSPRQGHKRRGPVVALGKLGSSRPLVDYSWSEEEEATSTTPSTVHAD</sequence>
<feature type="compositionally biased region" description="Acidic residues" evidence="3">
    <location>
        <begin position="96"/>
        <end position="106"/>
    </location>
</feature>
<protein>
    <recommendedName>
        <fullName evidence="4">Serine/threonine-protein phosphatase 4 regulatory subunit 3-like central domain-containing protein</fullName>
    </recommendedName>
</protein>
<gene>
    <name evidence="5" type="ORF">GAYE_SCF63G6647</name>
</gene>
<dbReference type="GO" id="GO:0005654">
    <property type="term" value="C:nucleoplasm"/>
    <property type="evidence" value="ECO:0007669"/>
    <property type="project" value="TreeGrafter"/>
</dbReference>
<evidence type="ECO:0000313" key="5">
    <source>
        <dbReference type="EMBL" id="KAK4528702.1"/>
    </source>
</evidence>
<name>A0AAV9IMG6_9RHOD</name>
<feature type="domain" description="Serine/threonine-protein phosphatase 4 regulatory subunit 3-like central" evidence="4">
    <location>
        <begin position="232"/>
        <end position="713"/>
    </location>
</feature>
<dbReference type="Pfam" id="PF04802">
    <property type="entry name" value="PP4R3"/>
    <property type="match status" value="1"/>
</dbReference>
<feature type="compositionally biased region" description="Low complexity" evidence="3">
    <location>
        <begin position="847"/>
        <end position="857"/>
    </location>
</feature>
<feature type="region of interest" description="Disordered" evidence="3">
    <location>
        <begin position="747"/>
        <end position="779"/>
    </location>
</feature>
<evidence type="ECO:0000259" key="4">
    <source>
        <dbReference type="Pfam" id="PF04802"/>
    </source>
</evidence>
<organism evidence="5 6">
    <name type="scientific">Galdieria yellowstonensis</name>
    <dbReference type="NCBI Taxonomy" id="3028027"/>
    <lineage>
        <taxon>Eukaryota</taxon>
        <taxon>Rhodophyta</taxon>
        <taxon>Bangiophyceae</taxon>
        <taxon>Galdieriales</taxon>
        <taxon>Galdieriaceae</taxon>
        <taxon>Galdieria</taxon>
    </lineage>
</organism>
<comment type="caution">
    <text evidence="5">The sequence shown here is derived from an EMBL/GenBank/DDBJ whole genome shotgun (WGS) entry which is preliminary data.</text>
</comment>
<evidence type="ECO:0000256" key="3">
    <source>
        <dbReference type="SAM" id="MobiDB-lite"/>
    </source>
</evidence>
<accession>A0AAV9IMG6</accession>
<feature type="compositionally biased region" description="Basic and acidic residues" evidence="3">
    <location>
        <begin position="750"/>
        <end position="762"/>
    </location>
</feature>
<reference evidence="5 6" key="1">
    <citation type="submission" date="2022-07" db="EMBL/GenBank/DDBJ databases">
        <title>Genome-wide signatures of adaptation to extreme environments.</title>
        <authorList>
            <person name="Cho C.H."/>
            <person name="Yoon H.S."/>
        </authorList>
    </citation>
    <scope>NUCLEOTIDE SEQUENCE [LARGE SCALE GENOMIC DNA]</scope>
    <source>
        <strain evidence="5 6">108.79 E11</strain>
    </source>
</reference>
<evidence type="ECO:0000313" key="6">
    <source>
        <dbReference type="Proteomes" id="UP001300502"/>
    </source>
</evidence>
<dbReference type="PANTHER" id="PTHR23318:SF0">
    <property type="entry name" value="SERINE_THREONINE-PROTEIN PHOSPHATASE 4 REGULATORY SUBUNIT 3"/>
    <property type="match status" value="1"/>
</dbReference>
<dbReference type="GO" id="GO:0030289">
    <property type="term" value="C:protein phosphatase 4 complex"/>
    <property type="evidence" value="ECO:0007669"/>
    <property type="project" value="TreeGrafter"/>
</dbReference>
<proteinExistence type="predicted"/>
<dbReference type="Proteomes" id="UP001300502">
    <property type="component" value="Unassembled WGS sequence"/>
</dbReference>
<evidence type="ECO:0000256" key="1">
    <source>
        <dbReference type="ARBA" id="ARBA00004123"/>
    </source>
</evidence>
<dbReference type="EMBL" id="JANCYU010000068">
    <property type="protein sequence ID" value="KAK4528702.1"/>
    <property type="molecule type" value="Genomic_DNA"/>
</dbReference>
<feature type="region of interest" description="Disordered" evidence="3">
    <location>
        <begin position="85"/>
        <end position="113"/>
    </location>
</feature>
<evidence type="ECO:0000256" key="2">
    <source>
        <dbReference type="ARBA" id="ARBA00023242"/>
    </source>
</evidence>
<dbReference type="PANTHER" id="PTHR23318">
    <property type="entry name" value="ATP SYNTHASE GAMMA-RELATED"/>
    <property type="match status" value="1"/>
</dbReference>
<dbReference type="AlphaFoldDB" id="A0AAV9IMG6"/>
<feature type="region of interest" description="Disordered" evidence="3">
    <location>
        <begin position="834"/>
        <end position="857"/>
    </location>
</feature>
<keyword evidence="2" id="KW-0539">Nucleus</keyword>
<feature type="region of interest" description="Disordered" evidence="3">
    <location>
        <begin position="184"/>
        <end position="213"/>
    </location>
</feature>
<dbReference type="GO" id="GO:0072542">
    <property type="term" value="F:protein phosphatase activator activity"/>
    <property type="evidence" value="ECO:0007669"/>
    <property type="project" value="TreeGrafter"/>
</dbReference>
<dbReference type="InterPro" id="IPR006887">
    <property type="entry name" value="P4R3-like_central_dom"/>
</dbReference>
<dbReference type="InterPro" id="IPR051137">
    <property type="entry name" value="PP4R3-like"/>
</dbReference>
<keyword evidence="6" id="KW-1185">Reference proteome</keyword>